<keyword evidence="1 6" id="KW-0732">Signal</keyword>
<dbReference type="Pfam" id="PF19030">
    <property type="entry name" value="TSP1_ADAMTS"/>
    <property type="match status" value="5"/>
</dbReference>
<dbReference type="Proteomes" id="UP001307889">
    <property type="component" value="Chromosome 5"/>
</dbReference>
<dbReference type="InterPro" id="IPR051418">
    <property type="entry name" value="Spondin/Thrombospondin_T1"/>
</dbReference>
<keyword evidence="5" id="KW-0472">Membrane</keyword>
<dbReference type="InterPro" id="IPR044004">
    <property type="entry name" value="TSP1_spondin_dom"/>
</dbReference>
<sequence length="1467" mass="162812">MEALTPRAFLLLLTFIGPTIGRTVIEKKYLWMSDEWGNCYVPQGCGDGQRERSVWCEEKATKKAAPEYYCKSSDEPARTKPCFVACRHHKDHLEWRVGEWGPCLMADNDIGQSTDGLMERNVTCILTSHDRVQVSLVIDDDNCLVLGKRPEYMRECSLPSRQECVLTEWSPWTACCDSTQHRTRSVLVAPHYGAQPCPQLSEWRSCDEEDPTCESPSSASSTRLRVEKWGECRPSFPPLPGTSAQGGIGSEDESPPQNAPLWDGDVMGHADNYYKHWPQVGTQHRTVTCLDPTGVQLDIRECLNDRGEAGLPMRERACIISQDCAVSEWADWKVIQEGCIDPNGNEWADISERRREVLRLHEGQGKSCPHLIETKETKSNLPLCSHKYRWITSKWSPCTLPGEMGLVVCGGGLQFRNITCVKAEGGQPLSLKQCQTLPPPPTVQRCEEACPRDCEVTQWGAWGPCKPYPDICSTPADEVPRPLPRKGIRVRTRSVLVAPSAKGLGCPSLTEVQPCPHPRCYVWRPGPWSPCYLNTHLTKCGAGTRNRKVECVSLTGELVQEQFCTDLMPDVEESCLLPCPYDCVVSSWSSWSPCSQPCSTPTSLALRSRNRTIIAPPGHEGHPCPDPDEFMQIEGCNIHGCHGYSWMTLPWQECNATCDREGFQVREVWCSENQEQVPDDKCLSLEKPAEFRRCTKDCPTECQVSPWSEWSKCNAHTCYPNGTRGGTTIQTRYRVVLEEGKDCGPLVEHAPCPAGPYRPCPTYHWTTGNWSHCQLAKGVLCGHGLRTRDLWCTKDETDEKVELRHCLDNEDPLPVSVERCHADCHSPCQLTEWSNWSACKQPCQGVKDRTRQLIGLSAQHAACQALPLVETMPCPCAQYDPLPLSEWSSCLSNESTTCGTGTRYRAMACVDTKQQTVDPSLCGGSSGLQEEPCLLPCPADCMLGEWTAWNECSAVCGPGIQNRTRMILRDAAGNGRPCAATIETKICNTSCDVFQWQASGWSECSLLPSDRPLGCGTGDQYRQVRCVDSRTWTQVNEGLCDWAARPADINGCHVACPGDCVLSPWSEWSVCPKGCVANTQQQRTRTMLRAASNTGANCPHAIQTQPCQLNITCFTYRWVATNYSSCLPLGGSPCGEGMATRAIYCLRSDGRPVSDSYCSDLQKPNPAEKWCYTDCPVDCELAEWSEWNSSKCHCDQTGMTRHAIIATNPSSSGRPCPDVLQWRPCPATPCYAWQPGNWSECQLHGAACGHGVRTRNVSCIKMNDNSTVELWHCAGSARKPSVWEPCHSPCESDCQLSPWSEWSHCHGECLKDKTGYQTRSRAVIRPPQSAGAEPCPEALWETQPCSLGPCYTFDWTVTSTGSIVCQRSDGLHVSGGCTGKKKPRSSACHWEEDRCVCEDGAVVLQQTACSPEANEVQARMYFPNDDLNVWLFAMIGIGCVFIIFVAASIYLLCHSGRESHLGYTQSK</sequence>
<evidence type="ECO:0000313" key="9">
    <source>
        <dbReference type="Proteomes" id="UP001307889"/>
    </source>
</evidence>
<evidence type="ECO:0000256" key="5">
    <source>
        <dbReference type="SAM" id="Phobius"/>
    </source>
</evidence>
<dbReference type="PROSITE" id="PS50092">
    <property type="entry name" value="TSP1"/>
    <property type="match status" value="12"/>
</dbReference>
<evidence type="ECO:0000256" key="2">
    <source>
        <dbReference type="ARBA" id="ARBA00023157"/>
    </source>
</evidence>
<dbReference type="InterPro" id="IPR036383">
    <property type="entry name" value="TSP1_rpt_sf"/>
</dbReference>
<evidence type="ECO:0000256" key="1">
    <source>
        <dbReference type="ARBA" id="ARBA00022729"/>
    </source>
</evidence>
<feature type="transmembrane region" description="Helical" evidence="5">
    <location>
        <begin position="1429"/>
        <end position="1453"/>
    </location>
</feature>
<dbReference type="PANTHER" id="PTHR11311">
    <property type="entry name" value="SPONDIN"/>
    <property type="match status" value="1"/>
</dbReference>
<reference evidence="8 9" key="1">
    <citation type="submission" date="2023-09" db="EMBL/GenBank/DDBJ databases">
        <title>Nesidiocoris tenuis whole genome shotgun sequence.</title>
        <authorList>
            <person name="Shibata T."/>
            <person name="Shimoda M."/>
            <person name="Kobayashi T."/>
            <person name="Uehara T."/>
        </authorList>
    </citation>
    <scope>NUCLEOTIDE SEQUENCE [LARGE SCALE GENOMIC DNA]</scope>
    <source>
        <strain evidence="8 9">Japan</strain>
    </source>
</reference>
<dbReference type="SUPFAM" id="SSF82895">
    <property type="entry name" value="TSP-1 type 1 repeat"/>
    <property type="match status" value="8"/>
</dbReference>
<dbReference type="Pfam" id="PF19028">
    <property type="entry name" value="TSP1_spondin"/>
    <property type="match status" value="4"/>
</dbReference>
<dbReference type="SMART" id="SM00209">
    <property type="entry name" value="TSP1"/>
    <property type="match status" value="15"/>
</dbReference>
<evidence type="ECO:0000256" key="3">
    <source>
        <dbReference type="ARBA" id="ARBA00023180"/>
    </source>
</evidence>
<keyword evidence="5" id="KW-0812">Transmembrane</keyword>
<keyword evidence="2" id="KW-1015">Disulfide bond</keyword>
<dbReference type="PANTHER" id="PTHR11311:SF30">
    <property type="entry name" value="SPONDIN-LIKE TSP1 DOMAIN-CONTAINING PROTEIN"/>
    <property type="match status" value="1"/>
</dbReference>
<accession>A0ABN7AVA0</accession>
<proteinExistence type="predicted"/>
<keyword evidence="5" id="KW-1133">Transmembrane helix</keyword>
<feature type="chain" id="PRO_5046025464" evidence="6">
    <location>
        <begin position="22"/>
        <end position="1467"/>
    </location>
</feature>
<feature type="domain" description="Spondin-like TSP1" evidence="7">
    <location>
        <begin position="583"/>
        <end position="641"/>
    </location>
</feature>
<feature type="region of interest" description="Disordered" evidence="4">
    <location>
        <begin position="236"/>
        <end position="259"/>
    </location>
</feature>
<evidence type="ECO:0000313" key="8">
    <source>
        <dbReference type="EMBL" id="BES94372.1"/>
    </source>
</evidence>
<feature type="signal peptide" evidence="6">
    <location>
        <begin position="1"/>
        <end position="21"/>
    </location>
</feature>
<evidence type="ECO:0000256" key="4">
    <source>
        <dbReference type="SAM" id="MobiDB-lite"/>
    </source>
</evidence>
<dbReference type="Pfam" id="PF00090">
    <property type="entry name" value="TSP_1"/>
    <property type="match status" value="2"/>
</dbReference>
<name>A0ABN7AVA0_9HEMI</name>
<dbReference type="EMBL" id="AP028913">
    <property type="protein sequence ID" value="BES94372.1"/>
    <property type="molecule type" value="Genomic_DNA"/>
</dbReference>
<dbReference type="Gene3D" id="2.20.100.10">
    <property type="entry name" value="Thrombospondin type-1 (TSP1) repeat"/>
    <property type="match status" value="12"/>
</dbReference>
<feature type="domain" description="Spondin-like TSP1" evidence="7">
    <location>
        <begin position="1294"/>
        <end position="1350"/>
    </location>
</feature>
<keyword evidence="3" id="KW-0325">Glycoprotein</keyword>
<evidence type="ECO:0000256" key="6">
    <source>
        <dbReference type="SAM" id="SignalP"/>
    </source>
</evidence>
<evidence type="ECO:0000259" key="7">
    <source>
        <dbReference type="Pfam" id="PF19028"/>
    </source>
</evidence>
<gene>
    <name evidence="8" type="ORF">NTJ_07181</name>
</gene>
<protein>
    <submittedName>
        <fullName evidence="8">TSP1</fullName>
    </submittedName>
</protein>
<feature type="domain" description="Spondin-like TSP1" evidence="7">
    <location>
        <begin position="1060"/>
        <end position="1110"/>
    </location>
</feature>
<keyword evidence="9" id="KW-1185">Reference proteome</keyword>
<dbReference type="InterPro" id="IPR000884">
    <property type="entry name" value="TSP1_rpt"/>
</dbReference>
<feature type="domain" description="Spondin-like TSP1" evidence="7">
    <location>
        <begin position="941"/>
        <end position="989"/>
    </location>
</feature>
<organism evidence="8 9">
    <name type="scientific">Nesidiocoris tenuis</name>
    <dbReference type="NCBI Taxonomy" id="355587"/>
    <lineage>
        <taxon>Eukaryota</taxon>
        <taxon>Metazoa</taxon>
        <taxon>Ecdysozoa</taxon>
        <taxon>Arthropoda</taxon>
        <taxon>Hexapoda</taxon>
        <taxon>Insecta</taxon>
        <taxon>Pterygota</taxon>
        <taxon>Neoptera</taxon>
        <taxon>Paraneoptera</taxon>
        <taxon>Hemiptera</taxon>
        <taxon>Heteroptera</taxon>
        <taxon>Panheteroptera</taxon>
        <taxon>Cimicomorpha</taxon>
        <taxon>Miridae</taxon>
        <taxon>Dicyphina</taxon>
        <taxon>Nesidiocoris</taxon>
    </lineage>
</organism>